<feature type="compositionally biased region" description="Basic and acidic residues" evidence="1">
    <location>
        <begin position="59"/>
        <end position="87"/>
    </location>
</feature>
<dbReference type="EMBL" id="SRLO01000294">
    <property type="protein sequence ID" value="TNN62389.1"/>
    <property type="molecule type" value="Genomic_DNA"/>
</dbReference>
<keyword evidence="3" id="KW-1185">Reference proteome</keyword>
<gene>
    <name evidence="2" type="ORF">EYF80_027400</name>
</gene>
<proteinExistence type="predicted"/>
<evidence type="ECO:0000313" key="3">
    <source>
        <dbReference type="Proteomes" id="UP000314294"/>
    </source>
</evidence>
<sequence>MEAKGNGCERQEGVREFMVLGLIVPVHLFRPFGHTVWFDGKRWNNKQSRRSIRITAGTRHPEHPNTRGEAPGDKPHSVDENLSKQSG</sequence>
<comment type="caution">
    <text evidence="2">The sequence shown here is derived from an EMBL/GenBank/DDBJ whole genome shotgun (WGS) entry which is preliminary data.</text>
</comment>
<dbReference type="Proteomes" id="UP000314294">
    <property type="component" value="Unassembled WGS sequence"/>
</dbReference>
<accession>A0A4Z2H994</accession>
<name>A0A4Z2H994_9TELE</name>
<reference evidence="2 3" key="1">
    <citation type="submission" date="2019-03" db="EMBL/GenBank/DDBJ databases">
        <title>First draft genome of Liparis tanakae, snailfish: a comprehensive survey of snailfish specific genes.</title>
        <authorList>
            <person name="Kim W."/>
            <person name="Song I."/>
            <person name="Jeong J.-H."/>
            <person name="Kim D."/>
            <person name="Kim S."/>
            <person name="Ryu S."/>
            <person name="Song J.Y."/>
            <person name="Lee S.K."/>
        </authorList>
    </citation>
    <scope>NUCLEOTIDE SEQUENCE [LARGE SCALE GENOMIC DNA]</scope>
    <source>
        <tissue evidence="2">Muscle</tissue>
    </source>
</reference>
<organism evidence="2 3">
    <name type="scientific">Liparis tanakae</name>
    <name type="common">Tanaka's snailfish</name>
    <dbReference type="NCBI Taxonomy" id="230148"/>
    <lineage>
        <taxon>Eukaryota</taxon>
        <taxon>Metazoa</taxon>
        <taxon>Chordata</taxon>
        <taxon>Craniata</taxon>
        <taxon>Vertebrata</taxon>
        <taxon>Euteleostomi</taxon>
        <taxon>Actinopterygii</taxon>
        <taxon>Neopterygii</taxon>
        <taxon>Teleostei</taxon>
        <taxon>Neoteleostei</taxon>
        <taxon>Acanthomorphata</taxon>
        <taxon>Eupercaria</taxon>
        <taxon>Perciformes</taxon>
        <taxon>Cottioidei</taxon>
        <taxon>Cottales</taxon>
        <taxon>Liparidae</taxon>
        <taxon>Liparis</taxon>
    </lineage>
</organism>
<protein>
    <submittedName>
        <fullName evidence="2">Uncharacterized protein</fullName>
    </submittedName>
</protein>
<evidence type="ECO:0000256" key="1">
    <source>
        <dbReference type="SAM" id="MobiDB-lite"/>
    </source>
</evidence>
<evidence type="ECO:0000313" key="2">
    <source>
        <dbReference type="EMBL" id="TNN62389.1"/>
    </source>
</evidence>
<dbReference type="AlphaFoldDB" id="A0A4Z2H994"/>
<feature type="region of interest" description="Disordered" evidence="1">
    <location>
        <begin position="49"/>
        <end position="87"/>
    </location>
</feature>